<organism evidence="4 5">
    <name type="scientific">Paracoccus contaminans</name>
    <dbReference type="NCBI Taxonomy" id="1945662"/>
    <lineage>
        <taxon>Bacteria</taxon>
        <taxon>Pseudomonadati</taxon>
        <taxon>Pseudomonadota</taxon>
        <taxon>Alphaproteobacteria</taxon>
        <taxon>Rhodobacterales</taxon>
        <taxon>Paracoccaceae</taxon>
        <taxon>Paracoccus</taxon>
    </lineage>
</organism>
<gene>
    <name evidence="4" type="ORF">B0A89_08090</name>
</gene>
<protein>
    <recommendedName>
        <fullName evidence="2">FAD assembly factor SdhE</fullName>
    </recommendedName>
</protein>
<dbReference type="SUPFAM" id="SSF109910">
    <property type="entry name" value="YgfY-like"/>
    <property type="match status" value="1"/>
</dbReference>
<evidence type="ECO:0000256" key="3">
    <source>
        <dbReference type="ARBA" id="ARBA00023186"/>
    </source>
</evidence>
<dbReference type="RefSeq" id="WP_085377705.1">
    <property type="nucleotide sequence ID" value="NZ_CP020612.1"/>
</dbReference>
<dbReference type="Proteomes" id="UP000193017">
    <property type="component" value="Chromosome"/>
</dbReference>
<accession>A0A1W6CXK4</accession>
<dbReference type="EMBL" id="CP020612">
    <property type="protein sequence ID" value="ARJ69590.1"/>
    <property type="molecule type" value="Genomic_DNA"/>
</dbReference>
<sequence>MDEREARLKRLGMRSWRRGMREMDLILGPFADAELAAMDAASLDAYERLIAENDQDLYPWVTARLRGGTAGPDHHGPMLDEIARHAAGRLKKMRGA</sequence>
<keyword evidence="3" id="KW-0143">Chaperone</keyword>
<name>A0A1W6CXK4_9RHOB</name>
<dbReference type="Pfam" id="PF03937">
    <property type="entry name" value="Sdh5"/>
    <property type="match status" value="1"/>
</dbReference>
<keyword evidence="5" id="KW-1185">Reference proteome</keyword>
<evidence type="ECO:0000256" key="2">
    <source>
        <dbReference type="ARBA" id="ARBA00019418"/>
    </source>
</evidence>
<comment type="similarity">
    <text evidence="1">Belongs to the SdhE FAD assembly factor family.</text>
</comment>
<reference evidence="4 5" key="1">
    <citation type="submission" date="2017-03" db="EMBL/GenBank/DDBJ databases">
        <title>Genome sequence of Paracoccus contaminans isolated from a water microcosm.</title>
        <authorList>
            <person name="Aurass P."/>
            <person name="Karste S."/>
            <person name="Trost E."/>
            <person name="Glaeser S.P."/>
            <person name="Kaempfer P."/>
            <person name="Flieger A."/>
        </authorList>
    </citation>
    <scope>NUCLEOTIDE SEQUENCE [LARGE SCALE GENOMIC DNA]</scope>
    <source>
        <strain evidence="5">RKI 16-01929T\LMG 29738T\CCM 8701T\CIP 111112T</strain>
    </source>
</reference>
<evidence type="ECO:0000256" key="1">
    <source>
        <dbReference type="ARBA" id="ARBA00008571"/>
    </source>
</evidence>
<dbReference type="InterPro" id="IPR036714">
    <property type="entry name" value="SDH_sf"/>
</dbReference>
<proteinExistence type="inferred from homology"/>
<dbReference type="KEGG" id="pcon:B0A89_08090"/>
<dbReference type="GO" id="GO:0006099">
    <property type="term" value="P:tricarboxylic acid cycle"/>
    <property type="evidence" value="ECO:0007669"/>
    <property type="project" value="TreeGrafter"/>
</dbReference>
<dbReference type="PANTHER" id="PTHR12469:SF2">
    <property type="entry name" value="SUCCINATE DEHYDROGENASE ASSEMBLY FACTOR 2, MITOCHONDRIAL"/>
    <property type="match status" value="1"/>
</dbReference>
<dbReference type="Gene3D" id="1.10.150.250">
    <property type="entry name" value="Flavinator of succinate dehydrogenase"/>
    <property type="match status" value="1"/>
</dbReference>
<dbReference type="STRING" id="1945662.B0A89_08090"/>
<dbReference type="PANTHER" id="PTHR12469">
    <property type="entry name" value="PROTEIN EMI5 HOMOLOG, MITOCHONDRIAL"/>
    <property type="match status" value="1"/>
</dbReference>
<dbReference type="AlphaFoldDB" id="A0A1W6CXK4"/>
<dbReference type="InterPro" id="IPR005631">
    <property type="entry name" value="SDH"/>
</dbReference>
<evidence type="ECO:0000313" key="4">
    <source>
        <dbReference type="EMBL" id="ARJ69590.1"/>
    </source>
</evidence>
<evidence type="ECO:0000313" key="5">
    <source>
        <dbReference type="Proteomes" id="UP000193017"/>
    </source>
</evidence>